<dbReference type="InterPro" id="IPR007921">
    <property type="entry name" value="CHAP_dom"/>
</dbReference>
<dbReference type="InterPro" id="IPR036365">
    <property type="entry name" value="PGBD-like_sf"/>
</dbReference>
<dbReference type="Pfam" id="PF05257">
    <property type="entry name" value="CHAP"/>
    <property type="match status" value="1"/>
</dbReference>
<dbReference type="Gene3D" id="1.10.101.10">
    <property type="entry name" value="PGBD-like superfamily/PGBD"/>
    <property type="match status" value="1"/>
</dbReference>
<dbReference type="SUPFAM" id="SSF47090">
    <property type="entry name" value="PGBD-like"/>
    <property type="match status" value="1"/>
</dbReference>
<dbReference type="AlphaFoldDB" id="A0A1G9PAJ0"/>
<proteinExistence type="predicted"/>
<accession>A0A1G9PAJ0</accession>
<keyword evidence="3" id="KW-0378">Hydrolase</keyword>
<dbReference type="EMBL" id="FNDJ01000033">
    <property type="protein sequence ID" value="SDL95175.1"/>
    <property type="molecule type" value="Genomic_DNA"/>
</dbReference>
<dbReference type="STRING" id="633440.SAMN05421869_13370"/>
<dbReference type="InterPro" id="IPR002477">
    <property type="entry name" value="Peptidoglycan-bd-like"/>
</dbReference>
<dbReference type="OrthoDB" id="5124837at2"/>
<dbReference type="Pfam" id="PF01471">
    <property type="entry name" value="PG_binding_1"/>
    <property type="match status" value="1"/>
</dbReference>
<evidence type="ECO:0000259" key="1">
    <source>
        <dbReference type="Pfam" id="PF01471"/>
    </source>
</evidence>
<sequence>MTAEKMVKRASDDLGLSGRPNVITRWYADRNGSEFLTEPWCDMSITYWARHSDNGAAVLPNGDRAYTVWHAQDGEQLGRWHEGTVANIKQYARPGALVFFDWGGTNSIGRIDHIGLVEKNLGDGRLQTIEGNTDDACKRRVRDASVIAGFWNPDYERNESWTEAIVRELPILSQGDQGPHVRTMHHLMLARDVPGLEGVSDAMFTPAHSAGIRDLQAAAGIEADGVVGPQTWPVLLAVH</sequence>
<dbReference type="InterPro" id="IPR036366">
    <property type="entry name" value="PGBDSf"/>
</dbReference>
<feature type="domain" description="Peptidase C51" evidence="2">
    <location>
        <begin position="39"/>
        <end position="132"/>
    </location>
</feature>
<dbReference type="GO" id="GO:0016787">
    <property type="term" value="F:hydrolase activity"/>
    <property type="evidence" value="ECO:0007669"/>
    <property type="project" value="UniProtKB-KW"/>
</dbReference>
<evidence type="ECO:0000313" key="3">
    <source>
        <dbReference type="EMBL" id="SDL95175.1"/>
    </source>
</evidence>
<name>A0A1G9PAJ0_9ACTN</name>
<dbReference type="Proteomes" id="UP000199202">
    <property type="component" value="Unassembled WGS sequence"/>
</dbReference>
<dbReference type="RefSeq" id="WP_090945856.1">
    <property type="nucleotide sequence ID" value="NZ_FNDJ01000033.1"/>
</dbReference>
<evidence type="ECO:0000313" key="4">
    <source>
        <dbReference type="Proteomes" id="UP000199202"/>
    </source>
</evidence>
<protein>
    <submittedName>
        <fullName evidence="3">Peptidoglycan-binding (PGRP) domain of peptidoglycan hydrolases-containing protein</fullName>
    </submittedName>
</protein>
<gene>
    <name evidence="3" type="ORF">SAMN05421869_13370</name>
</gene>
<keyword evidence="4" id="KW-1185">Reference proteome</keyword>
<reference evidence="3 4" key="1">
    <citation type="submission" date="2016-10" db="EMBL/GenBank/DDBJ databases">
        <authorList>
            <person name="de Groot N.N."/>
        </authorList>
    </citation>
    <scope>NUCLEOTIDE SEQUENCE [LARGE SCALE GENOMIC DNA]</scope>
    <source>
        <strain evidence="3 4">CGMCC 4.6533</strain>
    </source>
</reference>
<feature type="domain" description="Peptidoglycan binding-like" evidence="1">
    <location>
        <begin position="198"/>
        <end position="233"/>
    </location>
</feature>
<evidence type="ECO:0000259" key="2">
    <source>
        <dbReference type="Pfam" id="PF05257"/>
    </source>
</evidence>
<organism evidence="3 4">
    <name type="scientific">Nonomuraea jiangxiensis</name>
    <dbReference type="NCBI Taxonomy" id="633440"/>
    <lineage>
        <taxon>Bacteria</taxon>
        <taxon>Bacillati</taxon>
        <taxon>Actinomycetota</taxon>
        <taxon>Actinomycetes</taxon>
        <taxon>Streptosporangiales</taxon>
        <taxon>Streptosporangiaceae</taxon>
        <taxon>Nonomuraea</taxon>
    </lineage>
</organism>